<dbReference type="STRING" id="1285928.SAMN04487894_111150"/>
<gene>
    <name evidence="1" type="ORF">SAMN04487894_111150</name>
</gene>
<dbReference type="RefSeq" id="WP_090391698.1">
    <property type="nucleotide sequence ID" value="NZ_FMZO01000011.1"/>
</dbReference>
<evidence type="ECO:0000313" key="2">
    <source>
        <dbReference type="Proteomes" id="UP000198757"/>
    </source>
</evidence>
<organism evidence="1 2">
    <name type="scientific">Niabella drilacis (strain DSM 25811 / CCM 8410 / CCUG 62505 / LMG 26954 / E90)</name>
    <dbReference type="NCBI Taxonomy" id="1285928"/>
    <lineage>
        <taxon>Bacteria</taxon>
        <taxon>Pseudomonadati</taxon>
        <taxon>Bacteroidota</taxon>
        <taxon>Chitinophagia</taxon>
        <taxon>Chitinophagales</taxon>
        <taxon>Chitinophagaceae</taxon>
        <taxon>Niabella</taxon>
    </lineage>
</organism>
<evidence type="ECO:0000313" key="1">
    <source>
        <dbReference type="EMBL" id="SDD65842.1"/>
    </source>
</evidence>
<proteinExistence type="predicted"/>
<name>A0A1G6WIZ5_NIADE</name>
<dbReference type="OrthoDB" id="636957at2"/>
<accession>A0A1G6WIZ5</accession>
<dbReference type="Proteomes" id="UP000198757">
    <property type="component" value="Unassembled WGS sequence"/>
</dbReference>
<dbReference type="Pfam" id="PF05593">
    <property type="entry name" value="RHS_repeat"/>
    <property type="match status" value="1"/>
</dbReference>
<dbReference type="Gene3D" id="2.180.10.10">
    <property type="entry name" value="RHS repeat-associated core"/>
    <property type="match status" value="1"/>
</dbReference>
<dbReference type="EMBL" id="FMZO01000011">
    <property type="protein sequence ID" value="SDD65842.1"/>
    <property type="molecule type" value="Genomic_DNA"/>
</dbReference>
<reference evidence="2" key="1">
    <citation type="submission" date="2016-10" db="EMBL/GenBank/DDBJ databases">
        <authorList>
            <person name="Varghese N."/>
            <person name="Submissions S."/>
        </authorList>
    </citation>
    <scope>NUCLEOTIDE SEQUENCE [LARGE SCALE GENOMIC DNA]</scope>
    <source>
        <strain evidence="2">DSM 25811 / CCM 8410 / LMG 26954 / E90</strain>
    </source>
</reference>
<dbReference type="AlphaFoldDB" id="A0A1G6WIZ5"/>
<protein>
    <submittedName>
        <fullName evidence="1">YD repeat-containing protein</fullName>
    </submittedName>
</protein>
<dbReference type="PROSITE" id="PS51257">
    <property type="entry name" value="PROKAR_LIPOPROTEIN"/>
    <property type="match status" value="1"/>
</dbReference>
<sequence length="240" mass="27590">MHYTKQLQTALLLCILFWSSCKKEDAHTPDPAYLRVKTVTDKTGNVLQYTYDGQNRLVKAEGVGMFYKEEMKYEPGKATWTLTNVDGSFTADYMLNTDGLAISKPQDGGNTLYYEYDNRQRLIRTYDGGLVPSETKHYYNAATGLKDSMRTTKGGLWQFSTWFMYYEDKTNTTGDDNFGRTYYGRQFPKPIKSIVLRRPDGNQVKVSVTNYTYTYDAQNRIASRTFTGNGQSGTETYTYY</sequence>
<keyword evidence="2" id="KW-1185">Reference proteome</keyword>
<dbReference type="InterPro" id="IPR031325">
    <property type="entry name" value="RHS_repeat"/>
</dbReference>